<evidence type="ECO:0000313" key="15">
    <source>
        <dbReference type="Proteomes" id="UP000464524"/>
    </source>
</evidence>
<dbReference type="EMBL" id="CP047656">
    <property type="protein sequence ID" value="QHJ13420.1"/>
    <property type="molecule type" value="Genomic_DNA"/>
</dbReference>
<dbReference type="Proteomes" id="UP000464524">
    <property type="component" value="Chromosome"/>
</dbReference>
<evidence type="ECO:0000256" key="8">
    <source>
        <dbReference type="ARBA" id="ARBA00022692"/>
    </source>
</evidence>
<keyword evidence="9 12" id="KW-0201">Cytochrome c-type biogenesis</keyword>
<evidence type="ECO:0000256" key="3">
    <source>
        <dbReference type="ARBA" id="ARBA00008741"/>
    </source>
</evidence>
<keyword evidence="5 12" id="KW-0813">Transport</keyword>
<feature type="compositionally biased region" description="Polar residues" evidence="13">
    <location>
        <begin position="64"/>
        <end position="79"/>
    </location>
</feature>
<dbReference type="OrthoDB" id="9815607at2"/>
<keyword evidence="7 12" id="KW-0997">Cell inner membrane</keyword>
<dbReference type="AlphaFoldDB" id="A0A857JQJ1"/>
<organism evidence="14 15">
    <name type="scientific">Paraglaciecola mesophila</name>
    <dbReference type="NCBI Taxonomy" id="197222"/>
    <lineage>
        <taxon>Bacteria</taxon>
        <taxon>Pseudomonadati</taxon>
        <taxon>Pseudomonadota</taxon>
        <taxon>Gammaproteobacteria</taxon>
        <taxon>Alteromonadales</taxon>
        <taxon>Alteromonadaceae</taxon>
        <taxon>Paraglaciecola</taxon>
    </lineage>
</organism>
<feature type="region of interest" description="Disordered" evidence="13">
    <location>
        <begin position="60"/>
        <end position="87"/>
    </location>
</feature>
<evidence type="ECO:0000313" key="14">
    <source>
        <dbReference type="EMBL" id="QHJ13420.1"/>
    </source>
</evidence>
<dbReference type="InterPro" id="IPR007078">
    <property type="entry name" value="Haem_export_protD_CcmD"/>
</dbReference>
<keyword evidence="15" id="KW-1185">Reference proteome</keyword>
<comment type="similarity">
    <text evidence="3 12">Belongs to the CcmD/CycX/HelD family.</text>
</comment>
<name>A0A857JQJ1_9ALTE</name>
<dbReference type="GO" id="GO:0005886">
    <property type="term" value="C:plasma membrane"/>
    <property type="evidence" value="ECO:0007669"/>
    <property type="project" value="UniProtKB-SubCell"/>
</dbReference>
<comment type="function">
    <text evidence="1 12">Required for the export of heme to the periplasm for the biogenesis of c-type cytochromes.</text>
</comment>
<proteinExistence type="inferred from homology"/>
<gene>
    <name evidence="14" type="ORF">FX988_03681</name>
</gene>
<evidence type="ECO:0000256" key="4">
    <source>
        <dbReference type="ARBA" id="ARBA00016461"/>
    </source>
</evidence>
<dbReference type="Pfam" id="PF04995">
    <property type="entry name" value="CcmD"/>
    <property type="match status" value="1"/>
</dbReference>
<keyword evidence="11 12" id="KW-0472">Membrane</keyword>
<feature type="transmembrane region" description="Helical" evidence="12">
    <location>
        <begin position="15"/>
        <end position="35"/>
    </location>
</feature>
<accession>A0A857JQJ1</accession>
<evidence type="ECO:0000256" key="6">
    <source>
        <dbReference type="ARBA" id="ARBA00022475"/>
    </source>
</evidence>
<keyword evidence="6 12" id="KW-1003">Cell membrane</keyword>
<dbReference type="PANTHER" id="PTHR37531">
    <property type="entry name" value="HEME EXPORTER PROTEIN D"/>
    <property type="match status" value="1"/>
</dbReference>
<keyword evidence="8 12" id="KW-0812">Transmembrane</keyword>
<evidence type="ECO:0000256" key="1">
    <source>
        <dbReference type="ARBA" id="ARBA00002442"/>
    </source>
</evidence>
<reference evidence="14 15" key="1">
    <citation type="submission" date="2019-12" db="EMBL/GenBank/DDBJ databases">
        <title>Genome sequencing and assembly of endphytes of Porphyra tenera.</title>
        <authorList>
            <person name="Park J.M."/>
            <person name="Shin R."/>
            <person name="Jo S.H."/>
        </authorList>
    </citation>
    <scope>NUCLEOTIDE SEQUENCE [LARGE SCALE GENOMIC DNA]</scope>
    <source>
        <strain evidence="14 15">GPM4</strain>
    </source>
</reference>
<dbReference type="PANTHER" id="PTHR37531:SF1">
    <property type="entry name" value="HEME EXPORTER PROTEIN D"/>
    <property type="match status" value="1"/>
</dbReference>
<dbReference type="RefSeq" id="WP_160181511.1">
    <property type="nucleotide sequence ID" value="NZ_CP047656.1"/>
</dbReference>
<evidence type="ECO:0000256" key="9">
    <source>
        <dbReference type="ARBA" id="ARBA00022748"/>
    </source>
</evidence>
<dbReference type="GO" id="GO:0015886">
    <property type="term" value="P:heme transport"/>
    <property type="evidence" value="ECO:0007669"/>
    <property type="project" value="InterPro"/>
</dbReference>
<sequence length="87" mass="9717">MQFESFSAFLDMGGYGFYVWLSFGVSLLALGVLAFDTLRQKKVLFSAVEKEQARKVRIKAAKASATNQVNSSYSETQASPRKEEVKQ</sequence>
<evidence type="ECO:0000256" key="11">
    <source>
        <dbReference type="ARBA" id="ARBA00023136"/>
    </source>
</evidence>
<evidence type="ECO:0000256" key="2">
    <source>
        <dbReference type="ARBA" id="ARBA00004377"/>
    </source>
</evidence>
<keyword evidence="10 12" id="KW-1133">Transmembrane helix</keyword>
<evidence type="ECO:0000256" key="10">
    <source>
        <dbReference type="ARBA" id="ARBA00022989"/>
    </source>
</evidence>
<dbReference type="GO" id="GO:0017004">
    <property type="term" value="P:cytochrome complex assembly"/>
    <property type="evidence" value="ECO:0007669"/>
    <property type="project" value="UniProtKB-KW"/>
</dbReference>
<evidence type="ECO:0000256" key="12">
    <source>
        <dbReference type="RuleBase" id="RU363101"/>
    </source>
</evidence>
<evidence type="ECO:0000256" key="7">
    <source>
        <dbReference type="ARBA" id="ARBA00022519"/>
    </source>
</evidence>
<dbReference type="NCBIfam" id="TIGR03141">
    <property type="entry name" value="cytochro_ccmD"/>
    <property type="match status" value="1"/>
</dbReference>
<dbReference type="KEGG" id="pmes:FX988_03681"/>
<protein>
    <recommendedName>
        <fullName evidence="4 12">Heme exporter protein D</fullName>
    </recommendedName>
</protein>
<dbReference type="GO" id="GO:1903607">
    <property type="term" value="P:cytochrome c biosynthetic process"/>
    <property type="evidence" value="ECO:0007669"/>
    <property type="project" value="TreeGrafter"/>
</dbReference>
<comment type="subcellular location">
    <subcellularLocation>
        <location evidence="2 12">Cell inner membrane</location>
        <topology evidence="2 12">Single-pass membrane protein</topology>
    </subcellularLocation>
</comment>
<evidence type="ECO:0000256" key="5">
    <source>
        <dbReference type="ARBA" id="ARBA00022448"/>
    </source>
</evidence>
<dbReference type="InterPro" id="IPR052075">
    <property type="entry name" value="Heme_exporter_D"/>
</dbReference>
<evidence type="ECO:0000256" key="13">
    <source>
        <dbReference type="SAM" id="MobiDB-lite"/>
    </source>
</evidence>